<feature type="transmembrane region" description="Helical" evidence="1">
    <location>
        <begin position="39"/>
        <end position="58"/>
    </location>
</feature>
<dbReference type="Proteomes" id="UP000194800">
    <property type="component" value="Unassembled WGS sequence"/>
</dbReference>
<gene>
    <name evidence="3" type="ORF">B6C91_05860</name>
    <name evidence="2" type="ORF">B6D08_05270</name>
</gene>
<keyword evidence="1" id="KW-0472">Membrane</keyword>
<feature type="transmembrane region" description="Helical" evidence="1">
    <location>
        <begin position="6"/>
        <end position="27"/>
    </location>
</feature>
<dbReference type="EMBL" id="NART01000019">
    <property type="protein sequence ID" value="OTQ10369.1"/>
    <property type="molecule type" value="Genomic_DNA"/>
</dbReference>
<dbReference type="AlphaFoldDB" id="A0A242NIK1"/>
<accession>A0A242NIK1</accession>
<keyword evidence="4" id="KW-1185">Reference proteome</keyword>
<evidence type="ECO:0000313" key="3">
    <source>
        <dbReference type="EMBL" id="OTQ10369.1"/>
    </source>
</evidence>
<evidence type="ECO:0000313" key="2">
    <source>
        <dbReference type="EMBL" id="OTQ00099.1"/>
    </source>
</evidence>
<dbReference type="InterPro" id="IPR008407">
    <property type="entry name" value="Brnchd-chn_aa_trnsp_AzlD"/>
</dbReference>
<name>A0A242NIK1_9GAMM</name>
<reference evidence="4 5" key="1">
    <citation type="submission" date="2017-03" db="EMBL/GenBank/DDBJ databases">
        <title>Comparative genomics of honeybee gut symbionts reveal geographically distinct and subgroup specific antibiotic resistance.</title>
        <authorList>
            <person name="Ludvigsen J."/>
            <person name="Porcellato D."/>
            <person name="Labee-Lund T.M."/>
            <person name="Amdam G.V."/>
            <person name="Rudi K."/>
        </authorList>
    </citation>
    <scope>NUCLEOTIDE SEQUENCE [LARGE SCALE GENOMIC DNA]</scope>
    <source>
        <strain evidence="2 5">A-7-12</strain>
        <strain evidence="3 4">A-9-12</strain>
    </source>
</reference>
<dbReference type="Pfam" id="PF05437">
    <property type="entry name" value="AzlD"/>
    <property type="match status" value="1"/>
</dbReference>
<evidence type="ECO:0000256" key="1">
    <source>
        <dbReference type="SAM" id="Phobius"/>
    </source>
</evidence>
<evidence type="ECO:0000313" key="5">
    <source>
        <dbReference type="Proteomes" id="UP000194977"/>
    </source>
</evidence>
<organism evidence="2 5">
    <name type="scientific">Gilliamella apicola</name>
    <dbReference type="NCBI Taxonomy" id="1196095"/>
    <lineage>
        <taxon>Bacteria</taxon>
        <taxon>Pseudomonadati</taxon>
        <taxon>Pseudomonadota</taxon>
        <taxon>Gammaproteobacteria</taxon>
        <taxon>Orbales</taxon>
        <taxon>Orbaceae</taxon>
        <taxon>Gilliamella</taxon>
    </lineage>
</organism>
<proteinExistence type="predicted"/>
<keyword evidence="1" id="KW-1133">Transmembrane helix</keyword>
<dbReference type="OrthoDB" id="7870017at2"/>
<dbReference type="RefSeq" id="WP_086272100.1">
    <property type="nucleotide sequence ID" value="NZ_MZNE01000007.1"/>
</dbReference>
<evidence type="ECO:0000313" key="4">
    <source>
        <dbReference type="Proteomes" id="UP000194800"/>
    </source>
</evidence>
<sequence length="107" mass="12151">MTTYSLLIILGCGLVTWLPRVIPFLLVRKLQLPEIVIRFLSYVPLCILTALFVQNLFIAKQGEFPVFNIEYCLAAIPTTLIAILTKNLMWIVVVGMCSMAVIRYFLV</sequence>
<protein>
    <submittedName>
        <fullName evidence="2">Branched-chain amino acid transporter AzlD</fullName>
    </submittedName>
</protein>
<comment type="caution">
    <text evidence="2">The sequence shown here is derived from an EMBL/GenBank/DDBJ whole genome shotgun (WGS) entry which is preliminary data.</text>
</comment>
<keyword evidence="1" id="KW-0812">Transmembrane</keyword>
<dbReference type="EMBL" id="NARP01000011">
    <property type="protein sequence ID" value="OTQ00099.1"/>
    <property type="molecule type" value="Genomic_DNA"/>
</dbReference>
<dbReference type="Proteomes" id="UP000194977">
    <property type="component" value="Unassembled WGS sequence"/>
</dbReference>